<dbReference type="PANTHER" id="PTHR31676">
    <property type="entry name" value="T31J12.3 PROTEIN-RELATED"/>
    <property type="match status" value="1"/>
</dbReference>
<reference evidence="2" key="2">
    <citation type="submission" date="2023-06" db="EMBL/GenBank/DDBJ databases">
        <authorList>
            <person name="Ma L."/>
            <person name="Liu K.-W."/>
            <person name="Li Z."/>
            <person name="Hsiao Y.-Y."/>
            <person name="Qi Y."/>
            <person name="Fu T."/>
            <person name="Tang G."/>
            <person name="Zhang D."/>
            <person name="Sun W.-H."/>
            <person name="Liu D.-K."/>
            <person name="Li Y."/>
            <person name="Chen G.-Z."/>
            <person name="Liu X.-D."/>
            <person name="Liao X.-Y."/>
            <person name="Jiang Y.-T."/>
            <person name="Yu X."/>
            <person name="Hao Y."/>
            <person name="Huang J."/>
            <person name="Zhao X.-W."/>
            <person name="Ke S."/>
            <person name="Chen Y.-Y."/>
            <person name="Wu W.-L."/>
            <person name="Hsu J.-L."/>
            <person name="Lin Y.-F."/>
            <person name="Huang M.-D."/>
            <person name="Li C.-Y."/>
            <person name="Huang L."/>
            <person name="Wang Z.-W."/>
            <person name="Zhao X."/>
            <person name="Zhong W.-Y."/>
            <person name="Peng D.-H."/>
            <person name="Ahmad S."/>
            <person name="Lan S."/>
            <person name="Zhang J.-S."/>
            <person name="Tsai W.-C."/>
            <person name="Van De Peer Y."/>
            <person name="Liu Z.-J."/>
        </authorList>
    </citation>
    <scope>NUCLEOTIDE SEQUENCE</scope>
    <source>
        <strain evidence="2">CP</strain>
        <tissue evidence="2">Leaves</tissue>
    </source>
</reference>
<feature type="chain" id="PRO_5043900177" description="DUF538 family protein" evidence="1">
    <location>
        <begin position="27"/>
        <end position="180"/>
    </location>
</feature>
<reference evidence="2" key="1">
    <citation type="journal article" date="2023" name="Nat. Commun.">
        <title>Diploid and tetraploid genomes of Acorus and the evolution of monocots.</title>
        <authorList>
            <person name="Ma L."/>
            <person name="Liu K.W."/>
            <person name="Li Z."/>
            <person name="Hsiao Y.Y."/>
            <person name="Qi Y."/>
            <person name="Fu T."/>
            <person name="Tang G.D."/>
            <person name="Zhang D."/>
            <person name="Sun W.H."/>
            <person name="Liu D.K."/>
            <person name="Li Y."/>
            <person name="Chen G.Z."/>
            <person name="Liu X.D."/>
            <person name="Liao X.Y."/>
            <person name="Jiang Y.T."/>
            <person name="Yu X."/>
            <person name="Hao Y."/>
            <person name="Huang J."/>
            <person name="Zhao X.W."/>
            <person name="Ke S."/>
            <person name="Chen Y.Y."/>
            <person name="Wu W.L."/>
            <person name="Hsu J.L."/>
            <person name="Lin Y.F."/>
            <person name="Huang M.D."/>
            <person name="Li C.Y."/>
            <person name="Huang L."/>
            <person name="Wang Z.W."/>
            <person name="Zhao X."/>
            <person name="Zhong W.Y."/>
            <person name="Peng D.H."/>
            <person name="Ahmad S."/>
            <person name="Lan S."/>
            <person name="Zhang J.S."/>
            <person name="Tsai W.C."/>
            <person name="Van de Peer Y."/>
            <person name="Liu Z.J."/>
        </authorList>
    </citation>
    <scope>NUCLEOTIDE SEQUENCE</scope>
    <source>
        <strain evidence="2">CP</strain>
    </source>
</reference>
<gene>
    <name evidence="2" type="ORF">QJS10_CPA06g01600</name>
</gene>
<sequence>MFTLTLLPFFLLLLALTITAPLSTSASHPLLRETVHDLLNQYGLPKGLIPDSVAGYTPVGSDGSFEVVLKKPCYVQFSDLVYYDRKITGKISYGKITDLSGIQAKKLFVWVPITGISADESGGTIEFEVGFLSEKLPANQFDQIPTCKGKGCGHHHHHRKALPDEILMDGVLAQVGSRLM</sequence>
<dbReference type="Pfam" id="PF04398">
    <property type="entry name" value="DUF538"/>
    <property type="match status" value="1"/>
</dbReference>
<dbReference type="InterPro" id="IPR007493">
    <property type="entry name" value="DUF538"/>
</dbReference>
<evidence type="ECO:0000256" key="1">
    <source>
        <dbReference type="SAM" id="SignalP"/>
    </source>
</evidence>
<dbReference type="EMBL" id="JAUJYO010000006">
    <property type="protein sequence ID" value="KAK1314664.1"/>
    <property type="molecule type" value="Genomic_DNA"/>
</dbReference>
<dbReference type="InterPro" id="IPR036758">
    <property type="entry name" value="At5g01610-like"/>
</dbReference>
<dbReference type="SUPFAM" id="SSF141562">
    <property type="entry name" value="At5g01610-like"/>
    <property type="match status" value="1"/>
</dbReference>
<dbReference type="Gene3D" id="2.30.240.10">
    <property type="entry name" value="At5g01610-like"/>
    <property type="match status" value="1"/>
</dbReference>
<evidence type="ECO:0008006" key="4">
    <source>
        <dbReference type="Google" id="ProtNLM"/>
    </source>
</evidence>
<keyword evidence="3" id="KW-1185">Reference proteome</keyword>
<comment type="caution">
    <text evidence="2">The sequence shown here is derived from an EMBL/GenBank/DDBJ whole genome shotgun (WGS) entry which is preliminary data.</text>
</comment>
<proteinExistence type="predicted"/>
<evidence type="ECO:0000313" key="2">
    <source>
        <dbReference type="EMBL" id="KAK1314664.1"/>
    </source>
</evidence>
<dbReference type="AlphaFoldDB" id="A0AAV9ENV0"/>
<dbReference type="Proteomes" id="UP001180020">
    <property type="component" value="Unassembled WGS sequence"/>
</dbReference>
<feature type="signal peptide" evidence="1">
    <location>
        <begin position="1"/>
        <end position="26"/>
    </location>
</feature>
<protein>
    <recommendedName>
        <fullName evidence="4">DUF538 family protein</fullName>
    </recommendedName>
</protein>
<organism evidence="2 3">
    <name type="scientific">Acorus calamus</name>
    <name type="common">Sweet flag</name>
    <dbReference type="NCBI Taxonomy" id="4465"/>
    <lineage>
        <taxon>Eukaryota</taxon>
        <taxon>Viridiplantae</taxon>
        <taxon>Streptophyta</taxon>
        <taxon>Embryophyta</taxon>
        <taxon>Tracheophyta</taxon>
        <taxon>Spermatophyta</taxon>
        <taxon>Magnoliopsida</taxon>
        <taxon>Liliopsida</taxon>
        <taxon>Acoraceae</taxon>
        <taxon>Acorus</taxon>
    </lineage>
</organism>
<name>A0AAV9ENV0_ACOCL</name>
<accession>A0AAV9ENV0</accession>
<dbReference type="PANTHER" id="PTHR31676:SF96">
    <property type="entry name" value="EXPRESSED PROTEIN"/>
    <property type="match status" value="1"/>
</dbReference>
<keyword evidence="1" id="KW-0732">Signal</keyword>
<evidence type="ECO:0000313" key="3">
    <source>
        <dbReference type="Proteomes" id="UP001180020"/>
    </source>
</evidence>